<keyword evidence="1" id="KW-0732">Signal</keyword>
<feature type="non-terminal residue" evidence="2">
    <location>
        <position position="66"/>
    </location>
</feature>
<reference evidence="2" key="1">
    <citation type="journal article" date="2020" name="Fungal Divers.">
        <title>Resolving the Mortierellaceae phylogeny through synthesis of multi-gene phylogenetics and phylogenomics.</title>
        <authorList>
            <person name="Vandepol N."/>
            <person name="Liber J."/>
            <person name="Desiro A."/>
            <person name="Na H."/>
            <person name="Kennedy M."/>
            <person name="Barry K."/>
            <person name="Grigoriev I.V."/>
            <person name="Miller A.N."/>
            <person name="O'Donnell K."/>
            <person name="Stajich J.E."/>
            <person name="Bonito G."/>
        </authorList>
    </citation>
    <scope>NUCLEOTIDE SEQUENCE</scope>
    <source>
        <strain evidence="2">NRRL 6426</strain>
    </source>
</reference>
<name>A0A9P5RJ45_9FUNG</name>
<dbReference type="Proteomes" id="UP000748756">
    <property type="component" value="Unassembled WGS sequence"/>
</dbReference>
<proteinExistence type="predicted"/>
<accession>A0A9P5RJ45</accession>
<feature type="chain" id="PRO_5040194790" description="Secreted protein" evidence="1">
    <location>
        <begin position="18"/>
        <end position="66"/>
    </location>
</feature>
<gene>
    <name evidence="2" type="ORF">BG015_003846</name>
</gene>
<evidence type="ECO:0008006" key="4">
    <source>
        <dbReference type="Google" id="ProtNLM"/>
    </source>
</evidence>
<dbReference type="AlphaFoldDB" id="A0A9P5RJ45"/>
<comment type="caution">
    <text evidence="2">The sequence shown here is derived from an EMBL/GenBank/DDBJ whole genome shotgun (WGS) entry which is preliminary data.</text>
</comment>
<feature type="signal peptide" evidence="1">
    <location>
        <begin position="1"/>
        <end position="17"/>
    </location>
</feature>
<protein>
    <recommendedName>
        <fullName evidence="4">Secreted protein</fullName>
    </recommendedName>
</protein>
<organism evidence="2 3">
    <name type="scientific">Linnemannia schmuckeri</name>
    <dbReference type="NCBI Taxonomy" id="64567"/>
    <lineage>
        <taxon>Eukaryota</taxon>
        <taxon>Fungi</taxon>
        <taxon>Fungi incertae sedis</taxon>
        <taxon>Mucoromycota</taxon>
        <taxon>Mortierellomycotina</taxon>
        <taxon>Mortierellomycetes</taxon>
        <taxon>Mortierellales</taxon>
        <taxon>Mortierellaceae</taxon>
        <taxon>Linnemannia</taxon>
    </lineage>
</organism>
<evidence type="ECO:0000256" key="1">
    <source>
        <dbReference type="SAM" id="SignalP"/>
    </source>
</evidence>
<evidence type="ECO:0000313" key="2">
    <source>
        <dbReference type="EMBL" id="KAF9131483.1"/>
    </source>
</evidence>
<evidence type="ECO:0000313" key="3">
    <source>
        <dbReference type="Proteomes" id="UP000748756"/>
    </source>
</evidence>
<keyword evidence="3" id="KW-1185">Reference proteome</keyword>
<sequence length="66" mass="6850">MIFAIILFLDLTDLVTAAPVPTSSVTGPGPANIKNPALATRADNICTDQACAEACRRFTGKETAKG</sequence>
<dbReference type="EMBL" id="JAAAUQ010001886">
    <property type="protein sequence ID" value="KAF9131483.1"/>
    <property type="molecule type" value="Genomic_DNA"/>
</dbReference>